<reference evidence="1" key="1">
    <citation type="journal article" date="2015" name="Nature">
        <title>Complex archaea that bridge the gap between prokaryotes and eukaryotes.</title>
        <authorList>
            <person name="Spang A."/>
            <person name="Saw J.H."/>
            <person name="Jorgensen S.L."/>
            <person name="Zaremba-Niedzwiedzka K."/>
            <person name="Martijn J."/>
            <person name="Lind A.E."/>
            <person name="van Eijk R."/>
            <person name="Schleper C."/>
            <person name="Guy L."/>
            <person name="Ettema T.J."/>
        </authorList>
    </citation>
    <scope>NUCLEOTIDE SEQUENCE</scope>
</reference>
<accession>A0A0F8Z7C0</accession>
<dbReference type="AlphaFoldDB" id="A0A0F8Z7C0"/>
<sequence>MGKIIIINRKNGERRLVWPGEVLAVDRLDDWYEPHEKKVVWWNPLDWIPKYFRLKDK</sequence>
<proteinExistence type="predicted"/>
<organism evidence="1">
    <name type="scientific">marine sediment metagenome</name>
    <dbReference type="NCBI Taxonomy" id="412755"/>
    <lineage>
        <taxon>unclassified sequences</taxon>
        <taxon>metagenomes</taxon>
        <taxon>ecological metagenomes</taxon>
    </lineage>
</organism>
<comment type="caution">
    <text evidence="1">The sequence shown here is derived from an EMBL/GenBank/DDBJ whole genome shotgun (WGS) entry which is preliminary data.</text>
</comment>
<dbReference type="EMBL" id="LAZR01052928">
    <property type="protein sequence ID" value="KKK81875.1"/>
    <property type="molecule type" value="Genomic_DNA"/>
</dbReference>
<protein>
    <submittedName>
        <fullName evidence="1">Uncharacterized protein</fullName>
    </submittedName>
</protein>
<evidence type="ECO:0000313" key="1">
    <source>
        <dbReference type="EMBL" id="KKK81875.1"/>
    </source>
</evidence>
<gene>
    <name evidence="1" type="ORF">LCGC14_2809020</name>
</gene>
<name>A0A0F8Z7C0_9ZZZZ</name>